<protein>
    <submittedName>
        <fullName evidence="1">Dodecin family protein</fullName>
    </submittedName>
</protein>
<proteinExistence type="predicted"/>
<comment type="caution">
    <text evidence="1">The sequence shown here is derived from an EMBL/GenBank/DDBJ whole genome shotgun (WGS) entry which is preliminary data.</text>
</comment>
<accession>A0ABD5WM28</accession>
<dbReference type="AlphaFoldDB" id="A0ABD5WM28"/>
<dbReference type="PANTHER" id="PTHR39324">
    <property type="entry name" value="CALCIUM DODECIN"/>
    <property type="match status" value="1"/>
</dbReference>
<dbReference type="InterPro" id="IPR025543">
    <property type="entry name" value="Dodecin-like"/>
</dbReference>
<evidence type="ECO:0000313" key="2">
    <source>
        <dbReference type="Proteomes" id="UP001596407"/>
    </source>
</evidence>
<dbReference type="SUPFAM" id="SSF89807">
    <property type="entry name" value="Dodecin-like"/>
    <property type="match status" value="1"/>
</dbReference>
<gene>
    <name evidence="1" type="ORF">ACFQJ6_08695</name>
</gene>
<dbReference type="Proteomes" id="UP001596407">
    <property type="component" value="Unassembled WGS sequence"/>
</dbReference>
<sequence>MSQVPVRIGRATSDRRLETATRRYTNPVVPSLAMTAVKIIKVLGTSEEGWEQAAQEAVDQASKTIDDIHGVEVEDWTADVENGQIQEYKTTVEVAFPVHEQQG</sequence>
<dbReference type="EMBL" id="JBHSZH010000005">
    <property type="protein sequence ID" value="MFC7080183.1"/>
    <property type="molecule type" value="Genomic_DNA"/>
</dbReference>
<dbReference type="PANTHER" id="PTHR39324:SF1">
    <property type="entry name" value="CALCIUM DODECIN"/>
    <property type="match status" value="1"/>
</dbReference>
<organism evidence="1 2">
    <name type="scientific">Halorussus caseinilyticus</name>
    <dbReference type="NCBI Taxonomy" id="3034025"/>
    <lineage>
        <taxon>Archaea</taxon>
        <taxon>Methanobacteriati</taxon>
        <taxon>Methanobacteriota</taxon>
        <taxon>Stenosarchaea group</taxon>
        <taxon>Halobacteria</taxon>
        <taxon>Halobacteriales</taxon>
        <taxon>Haladaptataceae</taxon>
        <taxon>Halorussus</taxon>
    </lineage>
</organism>
<dbReference type="Pfam" id="PF07311">
    <property type="entry name" value="Dodecin"/>
    <property type="match status" value="1"/>
</dbReference>
<name>A0ABD5WM28_9EURY</name>
<evidence type="ECO:0000313" key="1">
    <source>
        <dbReference type="EMBL" id="MFC7080183.1"/>
    </source>
</evidence>
<dbReference type="RefSeq" id="WP_382209512.1">
    <property type="nucleotide sequence ID" value="NZ_JBHSZH010000005.1"/>
</dbReference>
<dbReference type="Gene3D" id="3.30.1660.10">
    <property type="entry name" value="Flavin-binding protein dodecin"/>
    <property type="match status" value="1"/>
</dbReference>
<reference evidence="1 2" key="1">
    <citation type="journal article" date="2019" name="Int. J. Syst. Evol. Microbiol.">
        <title>The Global Catalogue of Microorganisms (GCM) 10K type strain sequencing project: providing services to taxonomists for standard genome sequencing and annotation.</title>
        <authorList>
            <consortium name="The Broad Institute Genomics Platform"/>
            <consortium name="The Broad Institute Genome Sequencing Center for Infectious Disease"/>
            <person name="Wu L."/>
            <person name="Ma J."/>
        </authorList>
    </citation>
    <scope>NUCLEOTIDE SEQUENCE [LARGE SCALE GENOMIC DNA]</scope>
    <source>
        <strain evidence="1 2">DT72</strain>
    </source>
</reference>
<keyword evidence="2" id="KW-1185">Reference proteome</keyword>
<dbReference type="InterPro" id="IPR009923">
    <property type="entry name" value="Dodecin"/>
</dbReference>
<dbReference type="InterPro" id="IPR036694">
    <property type="entry name" value="Dodecin-like_sf"/>
</dbReference>